<keyword evidence="1" id="KW-0812">Transmembrane</keyword>
<name>A0A4R3YJT1_9GAMM</name>
<organism evidence="2 3">
    <name type="scientific">Biostraticola tofi</name>
    <dbReference type="NCBI Taxonomy" id="466109"/>
    <lineage>
        <taxon>Bacteria</taxon>
        <taxon>Pseudomonadati</taxon>
        <taxon>Pseudomonadota</taxon>
        <taxon>Gammaproteobacteria</taxon>
        <taxon>Enterobacterales</taxon>
        <taxon>Bruguierivoracaceae</taxon>
        <taxon>Biostraticola</taxon>
    </lineage>
</organism>
<keyword evidence="3" id="KW-1185">Reference proteome</keyword>
<comment type="caution">
    <text evidence="2">The sequence shown here is derived from an EMBL/GenBank/DDBJ whole genome shotgun (WGS) entry which is preliminary data.</text>
</comment>
<evidence type="ECO:0000313" key="2">
    <source>
        <dbReference type="EMBL" id="TCV92490.1"/>
    </source>
</evidence>
<sequence length="72" mass="8154">MLEIFFVIGFFVMLLLTGISVFGVLAALVVGTLIMMFAGLFVMAIKLLPWLLLAVAAVWLWRNIKRPQLPRY</sequence>
<evidence type="ECO:0000313" key="3">
    <source>
        <dbReference type="Proteomes" id="UP000295719"/>
    </source>
</evidence>
<dbReference type="Pfam" id="PF09583">
    <property type="entry name" value="Phageshock_PspG"/>
    <property type="match status" value="1"/>
</dbReference>
<accession>A0A4R3YJT1</accession>
<evidence type="ECO:0000256" key="1">
    <source>
        <dbReference type="SAM" id="Phobius"/>
    </source>
</evidence>
<dbReference type="AlphaFoldDB" id="A0A4R3YJT1"/>
<dbReference type="NCBIfam" id="TIGR02975">
    <property type="entry name" value="phageshock_pspG"/>
    <property type="match status" value="1"/>
</dbReference>
<keyword evidence="1" id="KW-0472">Membrane</keyword>
<feature type="transmembrane region" description="Helical" evidence="1">
    <location>
        <begin position="7"/>
        <end position="30"/>
    </location>
</feature>
<dbReference type="EMBL" id="SMCR01000012">
    <property type="protein sequence ID" value="TCV92490.1"/>
    <property type="molecule type" value="Genomic_DNA"/>
</dbReference>
<gene>
    <name evidence="2" type="ORF">EDC52_11246</name>
</gene>
<protein>
    <submittedName>
        <fullName evidence="2">Phage shock protein G</fullName>
    </submittedName>
</protein>
<dbReference type="InterPro" id="IPR014318">
    <property type="entry name" value="Phageshock_PspG"/>
</dbReference>
<dbReference type="RefSeq" id="WP_131867335.1">
    <property type="nucleotide sequence ID" value="NZ_SMCR01000012.1"/>
</dbReference>
<proteinExistence type="predicted"/>
<feature type="transmembrane region" description="Helical" evidence="1">
    <location>
        <begin position="36"/>
        <end position="61"/>
    </location>
</feature>
<reference evidence="2 3" key="1">
    <citation type="submission" date="2019-03" db="EMBL/GenBank/DDBJ databases">
        <title>Genomic Encyclopedia of Type Strains, Phase IV (KMG-IV): sequencing the most valuable type-strain genomes for metagenomic binning, comparative biology and taxonomic classification.</title>
        <authorList>
            <person name="Goeker M."/>
        </authorList>
    </citation>
    <scope>NUCLEOTIDE SEQUENCE [LARGE SCALE GENOMIC DNA]</scope>
    <source>
        <strain evidence="2 3">DSM 19580</strain>
    </source>
</reference>
<dbReference type="OrthoDB" id="6566611at2"/>
<keyword evidence="1" id="KW-1133">Transmembrane helix</keyword>
<dbReference type="Proteomes" id="UP000295719">
    <property type="component" value="Unassembled WGS sequence"/>
</dbReference>